<dbReference type="InterPro" id="IPR050153">
    <property type="entry name" value="Metal_Ion_Import_ABC"/>
</dbReference>
<evidence type="ECO:0000256" key="1">
    <source>
        <dbReference type="ARBA" id="ARBA00022448"/>
    </source>
</evidence>
<dbReference type="PANTHER" id="PTHR42734:SF21">
    <property type="entry name" value="IRON ABC TRANSPORTER, ATP-BINDING PROTEIN"/>
    <property type="match status" value="1"/>
</dbReference>
<dbReference type="InterPro" id="IPR027417">
    <property type="entry name" value="P-loop_NTPase"/>
</dbReference>
<accession>A0A841MQ07</accession>
<dbReference type="GO" id="GO:0005524">
    <property type="term" value="F:ATP binding"/>
    <property type="evidence" value="ECO:0007669"/>
    <property type="project" value="UniProtKB-KW"/>
</dbReference>
<dbReference type="InterPro" id="IPR003439">
    <property type="entry name" value="ABC_transporter-like_ATP-bd"/>
</dbReference>
<comment type="caution">
    <text evidence="5">The sequence shown here is derived from an EMBL/GenBank/DDBJ whole genome shotgun (WGS) entry which is preliminary data.</text>
</comment>
<dbReference type="FunFam" id="3.40.50.300:FF:000134">
    <property type="entry name" value="Iron-enterobactin ABC transporter ATP-binding protein"/>
    <property type="match status" value="1"/>
</dbReference>
<reference evidence="5 6" key="1">
    <citation type="submission" date="2020-08" db="EMBL/GenBank/DDBJ databases">
        <title>Genomic Encyclopedia of Type Strains, Phase IV (KMG-IV): sequencing the most valuable type-strain genomes for metagenomic binning, comparative biology and taxonomic classification.</title>
        <authorList>
            <person name="Goeker M."/>
        </authorList>
    </citation>
    <scope>NUCLEOTIDE SEQUENCE [LARGE SCALE GENOMIC DNA]</scope>
    <source>
        <strain evidence="5 6">DSM 102044</strain>
    </source>
</reference>
<organism evidence="5 6">
    <name type="scientific">Algoriphagus iocasae</name>
    <dbReference type="NCBI Taxonomy" id="1836499"/>
    <lineage>
        <taxon>Bacteria</taxon>
        <taxon>Pseudomonadati</taxon>
        <taxon>Bacteroidota</taxon>
        <taxon>Cytophagia</taxon>
        <taxon>Cytophagales</taxon>
        <taxon>Cyclobacteriaceae</taxon>
        <taxon>Algoriphagus</taxon>
    </lineage>
</organism>
<keyword evidence="1" id="KW-0813">Transport</keyword>
<protein>
    <submittedName>
        <fullName evidence="5">Iron complex transport system ATP-binding protein</fullName>
    </submittedName>
</protein>
<keyword evidence="2" id="KW-0547">Nucleotide-binding</keyword>
<dbReference type="RefSeq" id="WP_184492617.1">
    <property type="nucleotide sequence ID" value="NZ_JACIJO010000001.1"/>
</dbReference>
<evidence type="ECO:0000313" key="5">
    <source>
        <dbReference type="EMBL" id="MBB6324645.1"/>
    </source>
</evidence>
<dbReference type="SMART" id="SM00382">
    <property type="entry name" value="AAA"/>
    <property type="match status" value="1"/>
</dbReference>
<sequence length="323" mass="36007">MKNPAIIGKNLTLGYQKGNLRKEVLESLDFELYTGELTCLLGPNGVGKSTLVKAILGQLTPWNGSIKIDQKEISKFTISDLAKTLSVVLTEPIFPGNMTVGQLVALGRIVHTSWTGRLDEEDKAAVKNALSLTKIGYLENERLSEISDGQRQKAMIARALAQDGAIMILDEPTAHLDLVNRYEIMHLLREIAQKEKKAILVVTHDLEIAMETADQFWILNCGIPLISGIPEELVISGKINHLLPGEKFHFDADKGRIKKKTEEDNWKIIGDPIFSYWVKKALEKSRVKVQDSMITVNKSPFSLEFEGKSFSTLSDFISFLGKN</sequence>
<dbReference type="Pfam" id="PF00005">
    <property type="entry name" value="ABC_tran"/>
    <property type="match status" value="1"/>
</dbReference>
<dbReference type="Proteomes" id="UP000588604">
    <property type="component" value="Unassembled WGS sequence"/>
</dbReference>
<dbReference type="AlphaFoldDB" id="A0A841MQ07"/>
<dbReference type="EMBL" id="JACIJO010000001">
    <property type="protein sequence ID" value="MBB6324645.1"/>
    <property type="molecule type" value="Genomic_DNA"/>
</dbReference>
<dbReference type="PROSITE" id="PS50893">
    <property type="entry name" value="ABC_TRANSPORTER_2"/>
    <property type="match status" value="1"/>
</dbReference>
<proteinExistence type="predicted"/>
<feature type="domain" description="ABC transporter" evidence="4">
    <location>
        <begin position="6"/>
        <end position="246"/>
    </location>
</feature>
<dbReference type="PANTHER" id="PTHR42734">
    <property type="entry name" value="METAL TRANSPORT SYSTEM ATP-BINDING PROTEIN TM_0124-RELATED"/>
    <property type="match status" value="1"/>
</dbReference>
<evidence type="ECO:0000313" key="6">
    <source>
        <dbReference type="Proteomes" id="UP000588604"/>
    </source>
</evidence>
<dbReference type="GO" id="GO:0016887">
    <property type="term" value="F:ATP hydrolysis activity"/>
    <property type="evidence" value="ECO:0007669"/>
    <property type="project" value="InterPro"/>
</dbReference>
<dbReference type="Gene3D" id="3.40.50.300">
    <property type="entry name" value="P-loop containing nucleotide triphosphate hydrolases"/>
    <property type="match status" value="1"/>
</dbReference>
<name>A0A841MQ07_9BACT</name>
<keyword evidence="6" id="KW-1185">Reference proteome</keyword>
<keyword evidence="3 5" id="KW-0067">ATP-binding</keyword>
<dbReference type="InterPro" id="IPR003593">
    <property type="entry name" value="AAA+_ATPase"/>
</dbReference>
<gene>
    <name evidence="5" type="ORF">FHS59_000260</name>
</gene>
<evidence type="ECO:0000256" key="3">
    <source>
        <dbReference type="ARBA" id="ARBA00022840"/>
    </source>
</evidence>
<evidence type="ECO:0000256" key="2">
    <source>
        <dbReference type="ARBA" id="ARBA00022741"/>
    </source>
</evidence>
<evidence type="ECO:0000259" key="4">
    <source>
        <dbReference type="PROSITE" id="PS50893"/>
    </source>
</evidence>
<dbReference type="SUPFAM" id="SSF52540">
    <property type="entry name" value="P-loop containing nucleoside triphosphate hydrolases"/>
    <property type="match status" value="1"/>
</dbReference>